<protein>
    <submittedName>
        <fullName evidence="1">Uncharacterized protein</fullName>
    </submittedName>
</protein>
<gene>
    <name evidence="1" type="ORF">BN9_066500</name>
</gene>
<name>A0A024FU08_9STRA</name>
<dbReference type="AlphaFoldDB" id="A0A024FU08"/>
<comment type="caution">
    <text evidence="1">The sequence shown here is derived from an EMBL/GenBank/DDBJ whole genome shotgun (WGS) entry which is preliminary data.</text>
</comment>
<proteinExistence type="predicted"/>
<evidence type="ECO:0000313" key="1">
    <source>
        <dbReference type="EMBL" id="CCI10154.1"/>
    </source>
</evidence>
<dbReference type="Proteomes" id="UP000053237">
    <property type="component" value="Unassembled WGS sequence"/>
</dbReference>
<organism evidence="1 2">
    <name type="scientific">Albugo candida</name>
    <dbReference type="NCBI Taxonomy" id="65357"/>
    <lineage>
        <taxon>Eukaryota</taxon>
        <taxon>Sar</taxon>
        <taxon>Stramenopiles</taxon>
        <taxon>Oomycota</taxon>
        <taxon>Peronosporomycetes</taxon>
        <taxon>Albuginales</taxon>
        <taxon>Albuginaceae</taxon>
        <taxon>Albugo</taxon>
    </lineage>
</organism>
<accession>A0A024FU08</accession>
<keyword evidence="2" id="KW-1185">Reference proteome</keyword>
<reference evidence="1 2" key="1">
    <citation type="submission" date="2012-05" db="EMBL/GenBank/DDBJ databases">
        <title>Recombination and specialization in a pathogen metapopulation.</title>
        <authorList>
            <person name="Gardiner A."/>
            <person name="Kemen E."/>
            <person name="Schultz-Larsen T."/>
            <person name="MacLean D."/>
            <person name="Van Oosterhout C."/>
            <person name="Jones J.D.G."/>
        </authorList>
    </citation>
    <scope>NUCLEOTIDE SEQUENCE [LARGE SCALE GENOMIC DNA]</scope>
    <source>
        <strain evidence="1 2">Ac Nc2</strain>
    </source>
</reference>
<dbReference type="EMBL" id="CAIX01000106">
    <property type="protein sequence ID" value="CCI10154.1"/>
    <property type="molecule type" value="Genomic_DNA"/>
</dbReference>
<sequence length="152" mass="17258">MQSSPDAESEQPETAFQFTGYECPSQFSVDKDFRDNCMGTIKGENCNKLTNEILQKILTTFFQPSDRVETTINYVANLNMVDIAEVVADIFTGHPGEGRPEAIQEYFTGTYNAMVKSVPEKPVDLLLFGENNPRHPKYLFQISRFLMNLCIK</sequence>
<dbReference type="InParanoid" id="A0A024FU08"/>
<evidence type="ECO:0000313" key="2">
    <source>
        <dbReference type="Proteomes" id="UP000053237"/>
    </source>
</evidence>